<proteinExistence type="inferred from homology"/>
<dbReference type="InterPro" id="IPR005964">
    <property type="entry name" value="Glc/Gal_transptr_bac"/>
</dbReference>
<evidence type="ECO:0000256" key="10">
    <source>
        <dbReference type="ARBA" id="ARBA00023136"/>
    </source>
</evidence>
<evidence type="ECO:0000313" key="14">
    <source>
        <dbReference type="Proteomes" id="UP001269375"/>
    </source>
</evidence>
<name>A0ABU1GUL4_9GAMM</name>
<protein>
    <submittedName>
        <fullName evidence="13">L-fucose:H+ symporter permease</fullName>
    </submittedName>
</protein>
<reference evidence="13 14" key="1">
    <citation type="submission" date="2023-04" db="EMBL/GenBank/DDBJ databases">
        <title>A long-awaited taxogenomic arrangement of the family Halomonadaceae.</title>
        <authorList>
            <person name="De La Haba R."/>
            <person name="Chuvochina M."/>
            <person name="Wittouck S."/>
            <person name="Arahal D.R."/>
            <person name="Sanchez-Porro C."/>
            <person name="Hugenholtz P."/>
            <person name="Ventosa A."/>
        </authorList>
    </citation>
    <scope>NUCLEOTIDE SEQUENCE [LARGE SCALE GENOMIC DNA]</scope>
    <source>
        <strain evidence="13 14">DSM 22428</strain>
    </source>
</reference>
<keyword evidence="10 11" id="KW-0472">Membrane</keyword>
<dbReference type="PANTHER" id="PTHR43702">
    <property type="entry name" value="L-FUCOSE-PROTON SYMPORTER"/>
    <property type="match status" value="1"/>
</dbReference>
<sequence length="433" mass="46139">MTSSTPSARSTGHSGSERTHNGPFAVVTTVFFMWGFITCLNDILIPHLKAVFSLNYTQSMLIQFTFFGAYFIMSMPAAKVLTRIGYKNSISLGLLIAGLGALMFIPAAMVPSYGLFLLALFVLASGITMLQVSANPYVALLGPEKTSSSRLNLAQAFNSLGTTVAPLIGGAVILSGAVLGAEQIAQMTDAQATAYKIEQAQSVQVPYLVLALVLAVLSAVIFFWKLPHFKDQASGEDEKTSYTFKDALAHRHVLLGMVALFLYVGAEVSIGSFMVNYLAMPNIGNMSESSAAHLVTFYWGGAMIGRFVGSYLMRYVRAELLLGVFGLIAAALVGTTIMTEGHLAMYSIVAIGLFNSIMFPTIFTLGIAKLGPLTGKASSLLIMSIVGGALIPVLQGSLADTIGLQVAFFLPLLCYLFIAFYGFKGSKVQTPVA</sequence>
<accession>A0ABU1GUL4</accession>
<dbReference type="InterPro" id="IPR005275">
    <property type="entry name" value="Lfuc_symporter_FucP"/>
</dbReference>
<feature type="transmembrane region" description="Helical" evidence="11">
    <location>
        <begin position="404"/>
        <end position="423"/>
    </location>
</feature>
<dbReference type="InterPro" id="IPR050375">
    <property type="entry name" value="MFS_TsgA-like"/>
</dbReference>
<keyword evidence="14" id="KW-1185">Reference proteome</keyword>
<feature type="transmembrane region" description="Helical" evidence="11">
    <location>
        <begin position="60"/>
        <end position="78"/>
    </location>
</feature>
<keyword evidence="4" id="KW-0813">Transport</keyword>
<dbReference type="PANTHER" id="PTHR43702:SF3">
    <property type="entry name" value="PROTEIN TSGA"/>
    <property type="match status" value="1"/>
</dbReference>
<gene>
    <name evidence="13" type="primary">fucP</name>
    <name evidence="13" type="ORF">QC825_04140</name>
</gene>
<feature type="domain" description="Major facilitator superfamily (MFS) profile" evidence="12">
    <location>
        <begin position="23"/>
        <end position="429"/>
    </location>
</feature>
<keyword evidence="7" id="KW-0762">Sugar transport</keyword>
<comment type="subcellular location">
    <subcellularLocation>
        <location evidence="2">Cell inner membrane</location>
        <topology evidence="2">Multi-pass membrane protein</topology>
    </subcellularLocation>
</comment>
<dbReference type="PROSITE" id="PS50850">
    <property type="entry name" value="MFS"/>
    <property type="match status" value="1"/>
</dbReference>
<comment type="similarity">
    <text evidence="3">Belongs to the major facilitator superfamily. FHS transporter (TC 2.A.1.7) family.</text>
</comment>
<feature type="transmembrane region" description="Helical" evidence="11">
    <location>
        <begin position="291"/>
        <end position="308"/>
    </location>
</feature>
<feature type="transmembrane region" description="Helical" evidence="11">
    <location>
        <begin position="90"/>
        <end position="109"/>
    </location>
</feature>
<keyword evidence="9 11" id="KW-1133">Transmembrane helix</keyword>
<dbReference type="CDD" id="cd17394">
    <property type="entry name" value="MFS_FucP_like"/>
    <property type="match status" value="1"/>
</dbReference>
<evidence type="ECO:0000256" key="1">
    <source>
        <dbReference type="ARBA" id="ARBA00003321"/>
    </source>
</evidence>
<feature type="transmembrane region" description="Helical" evidence="11">
    <location>
        <begin position="160"/>
        <end position="185"/>
    </location>
</feature>
<dbReference type="Pfam" id="PF07690">
    <property type="entry name" value="MFS_1"/>
    <property type="match status" value="1"/>
</dbReference>
<evidence type="ECO:0000256" key="4">
    <source>
        <dbReference type="ARBA" id="ARBA00022448"/>
    </source>
</evidence>
<dbReference type="InterPro" id="IPR020846">
    <property type="entry name" value="MFS_dom"/>
</dbReference>
<dbReference type="Proteomes" id="UP001269375">
    <property type="component" value="Unassembled WGS sequence"/>
</dbReference>
<evidence type="ECO:0000256" key="8">
    <source>
        <dbReference type="ARBA" id="ARBA00022692"/>
    </source>
</evidence>
<organism evidence="13 14">
    <name type="scientific">Larsenimonas suaedae</name>
    <dbReference type="NCBI Taxonomy" id="1851019"/>
    <lineage>
        <taxon>Bacteria</taxon>
        <taxon>Pseudomonadati</taxon>
        <taxon>Pseudomonadota</taxon>
        <taxon>Gammaproteobacteria</taxon>
        <taxon>Oceanospirillales</taxon>
        <taxon>Halomonadaceae</taxon>
        <taxon>Larsenimonas</taxon>
    </lineage>
</organism>
<evidence type="ECO:0000313" key="13">
    <source>
        <dbReference type="EMBL" id="MDR5895266.1"/>
    </source>
</evidence>
<feature type="transmembrane region" description="Helical" evidence="11">
    <location>
        <begin position="380"/>
        <end position="398"/>
    </location>
</feature>
<dbReference type="EMBL" id="JARWAO010000002">
    <property type="protein sequence ID" value="MDR5895266.1"/>
    <property type="molecule type" value="Genomic_DNA"/>
</dbReference>
<feature type="transmembrane region" description="Helical" evidence="11">
    <location>
        <begin position="253"/>
        <end position="279"/>
    </location>
</feature>
<dbReference type="InterPro" id="IPR011701">
    <property type="entry name" value="MFS"/>
</dbReference>
<evidence type="ECO:0000256" key="7">
    <source>
        <dbReference type="ARBA" id="ARBA00022597"/>
    </source>
</evidence>
<evidence type="ECO:0000256" key="9">
    <source>
        <dbReference type="ARBA" id="ARBA00022989"/>
    </source>
</evidence>
<feature type="transmembrane region" description="Helical" evidence="11">
    <location>
        <begin position="205"/>
        <end position="224"/>
    </location>
</feature>
<dbReference type="Gene3D" id="1.20.1250.20">
    <property type="entry name" value="MFS general substrate transporter like domains"/>
    <property type="match status" value="2"/>
</dbReference>
<keyword evidence="5" id="KW-1003">Cell membrane</keyword>
<comment type="caution">
    <text evidence="13">The sequence shown here is derived from an EMBL/GenBank/DDBJ whole genome shotgun (WGS) entry which is preliminary data.</text>
</comment>
<keyword evidence="6" id="KW-0997">Cell inner membrane</keyword>
<evidence type="ECO:0000259" key="12">
    <source>
        <dbReference type="PROSITE" id="PS50850"/>
    </source>
</evidence>
<evidence type="ECO:0000256" key="6">
    <source>
        <dbReference type="ARBA" id="ARBA00022519"/>
    </source>
</evidence>
<evidence type="ECO:0000256" key="5">
    <source>
        <dbReference type="ARBA" id="ARBA00022475"/>
    </source>
</evidence>
<dbReference type="NCBIfam" id="TIGR00885">
    <property type="entry name" value="fucP"/>
    <property type="match status" value="1"/>
</dbReference>
<feature type="transmembrane region" description="Helical" evidence="11">
    <location>
        <begin position="115"/>
        <end position="140"/>
    </location>
</feature>
<evidence type="ECO:0000256" key="3">
    <source>
        <dbReference type="ARBA" id="ARBA00009120"/>
    </source>
</evidence>
<feature type="transmembrane region" description="Helical" evidence="11">
    <location>
        <begin position="320"/>
        <end position="338"/>
    </location>
</feature>
<dbReference type="SUPFAM" id="SSF103473">
    <property type="entry name" value="MFS general substrate transporter"/>
    <property type="match status" value="1"/>
</dbReference>
<dbReference type="RefSeq" id="WP_251590728.1">
    <property type="nucleotide sequence ID" value="NZ_JAMLJI010000001.1"/>
</dbReference>
<evidence type="ECO:0000256" key="11">
    <source>
        <dbReference type="SAM" id="Phobius"/>
    </source>
</evidence>
<feature type="transmembrane region" description="Helical" evidence="11">
    <location>
        <begin position="344"/>
        <end position="368"/>
    </location>
</feature>
<comment type="function">
    <text evidence="1">Intake of glucose and galactose.</text>
</comment>
<evidence type="ECO:0000256" key="2">
    <source>
        <dbReference type="ARBA" id="ARBA00004429"/>
    </source>
</evidence>
<dbReference type="NCBIfam" id="TIGR01272">
    <property type="entry name" value="gluP"/>
    <property type="match status" value="1"/>
</dbReference>
<feature type="transmembrane region" description="Helical" evidence="11">
    <location>
        <begin position="24"/>
        <end position="48"/>
    </location>
</feature>
<dbReference type="InterPro" id="IPR036259">
    <property type="entry name" value="MFS_trans_sf"/>
</dbReference>
<keyword evidence="8 11" id="KW-0812">Transmembrane</keyword>